<comment type="caution">
    <text evidence="3">The sequence shown here is derived from an EMBL/GenBank/DDBJ whole genome shotgun (WGS) entry which is preliminary data.</text>
</comment>
<dbReference type="RefSeq" id="WP_176064550.1">
    <property type="nucleotide sequence ID" value="NZ_BJTG01000004.1"/>
</dbReference>
<evidence type="ECO:0000256" key="1">
    <source>
        <dbReference type="SAM" id="SignalP"/>
    </source>
</evidence>
<feature type="domain" description="DUF2059" evidence="2">
    <location>
        <begin position="88"/>
        <end position="143"/>
    </location>
</feature>
<dbReference type="AlphaFoldDB" id="A0A7I9VM52"/>
<evidence type="ECO:0000313" key="3">
    <source>
        <dbReference type="EMBL" id="GEJ57057.1"/>
    </source>
</evidence>
<feature type="chain" id="PRO_5029659428" description="DUF2059 domain-containing protein" evidence="1">
    <location>
        <begin position="23"/>
        <end position="164"/>
    </location>
</feature>
<sequence>MNPLRIAAALVLFCLSSGAALAEEPKGTAADIARLLVPQEAWTAGLSQLAKDVQGRLQSHPGSHLRLPADFQTSVRAELEKVLPYGELLGLHARALSATYSEPELKDLLAFYRSPLGQKWLQVTPELTEKVAGETQQKMEQQMPGVMERLGKLAKAHPPESSGT</sequence>
<evidence type="ECO:0000313" key="4">
    <source>
        <dbReference type="Proteomes" id="UP000503640"/>
    </source>
</evidence>
<dbReference type="EMBL" id="BJTG01000004">
    <property type="protein sequence ID" value="GEJ57057.1"/>
    <property type="molecule type" value="Genomic_DNA"/>
</dbReference>
<evidence type="ECO:0000259" key="2">
    <source>
        <dbReference type="Pfam" id="PF09832"/>
    </source>
</evidence>
<dbReference type="Proteomes" id="UP000503640">
    <property type="component" value="Unassembled WGS sequence"/>
</dbReference>
<proteinExistence type="predicted"/>
<gene>
    <name evidence="3" type="ORF">AMYX_17980</name>
</gene>
<keyword evidence="1" id="KW-0732">Signal</keyword>
<reference evidence="4" key="1">
    <citation type="journal article" date="2020" name="Appl. Environ. Microbiol.">
        <title>Diazotrophic Anaeromyxobacter Isolates from Soils.</title>
        <authorList>
            <person name="Masuda Y."/>
            <person name="Yamanaka H."/>
            <person name="Xu Z.X."/>
            <person name="Shiratori Y."/>
            <person name="Aono T."/>
            <person name="Amachi S."/>
            <person name="Senoo K."/>
            <person name="Itoh H."/>
        </authorList>
    </citation>
    <scope>NUCLEOTIDE SEQUENCE [LARGE SCALE GENOMIC DNA]</scope>
    <source>
        <strain evidence="4">R267</strain>
    </source>
</reference>
<organism evidence="3 4">
    <name type="scientific">Anaeromyxobacter diazotrophicus</name>
    <dbReference type="NCBI Taxonomy" id="2590199"/>
    <lineage>
        <taxon>Bacteria</taxon>
        <taxon>Pseudomonadati</taxon>
        <taxon>Myxococcota</taxon>
        <taxon>Myxococcia</taxon>
        <taxon>Myxococcales</taxon>
        <taxon>Cystobacterineae</taxon>
        <taxon>Anaeromyxobacteraceae</taxon>
        <taxon>Anaeromyxobacter</taxon>
    </lineage>
</organism>
<name>A0A7I9VM52_9BACT</name>
<keyword evidence="4" id="KW-1185">Reference proteome</keyword>
<feature type="signal peptide" evidence="1">
    <location>
        <begin position="1"/>
        <end position="22"/>
    </location>
</feature>
<dbReference type="InterPro" id="IPR018637">
    <property type="entry name" value="DUF2059"/>
</dbReference>
<accession>A0A7I9VM52</accession>
<protein>
    <recommendedName>
        <fullName evidence="2">DUF2059 domain-containing protein</fullName>
    </recommendedName>
</protein>
<dbReference type="Pfam" id="PF09832">
    <property type="entry name" value="DUF2059"/>
    <property type="match status" value="1"/>
</dbReference>